<evidence type="ECO:0000259" key="8">
    <source>
        <dbReference type="PROSITE" id="PS51296"/>
    </source>
</evidence>
<dbReference type="InterPro" id="IPR001663">
    <property type="entry name" value="Rng_hydr_dOase-A"/>
</dbReference>
<evidence type="ECO:0000313" key="10">
    <source>
        <dbReference type="Proteomes" id="UP001157961"/>
    </source>
</evidence>
<comment type="cofactor">
    <cofactor evidence="1">
        <name>Fe cation</name>
        <dbReference type="ChEBI" id="CHEBI:24875"/>
    </cofactor>
</comment>
<reference evidence="9 10" key="1">
    <citation type="submission" date="2017-05" db="EMBL/GenBank/DDBJ databases">
        <authorList>
            <person name="Varghese N."/>
            <person name="Submissions S."/>
        </authorList>
    </citation>
    <scope>NUCLEOTIDE SEQUENCE [LARGE SCALE GENOMIC DNA]</scope>
    <source>
        <strain evidence="9 10">DSM 29734</strain>
    </source>
</reference>
<dbReference type="EMBL" id="FXTY01000004">
    <property type="protein sequence ID" value="SMP22718.1"/>
    <property type="molecule type" value="Genomic_DNA"/>
</dbReference>
<evidence type="ECO:0000256" key="1">
    <source>
        <dbReference type="ARBA" id="ARBA00001962"/>
    </source>
</evidence>
<dbReference type="GO" id="GO:0051213">
    <property type="term" value="F:dioxygenase activity"/>
    <property type="evidence" value="ECO:0007669"/>
    <property type="project" value="UniProtKB-KW"/>
</dbReference>
<dbReference type="Pfam" id="PF00355">
    <property type="entry name" value="Rieske"/>
    <property type="match status" value="1"/>
</dbReference>
<keyword evidence="2" id="KW-0001">2Fe-2S</keyword>
<evidence type="ECO:0000256" key="6">
    <source>
        <dbReference type="ARBA" id="ARBA00023014"/>
    </source>
</evidence>
<dbReference type="PRINTS" id="PR00090">
    <property type="entry name" value="RNGDIOXGNASE"/>
</dbReference>
<organism evidence="9 10">
    <name type="scientific">Shimia sagamensis</name>
    <dbReference type="NCBI Taxonomy" id="1566352"/>
    <lineage>
        <taxon>Bacteria</taxon>
        <taxon>Pseudomonadati</taxon>
        <taxon>Pseudomonadota</taxon>
        <taxon>Alphaproteobacteria</taxon>
        <taxon>Rhodobacterales</taxon>
        <taxon>Roseobacteraceae</taxon>
    </lineage>
</organism>
<keyword evidence="6" id="KW-0411">Iron-sulfur</keyword>
<protein>
    <submittedName>
        <fullName evidence="9">Phenylpropionate dioxygenase, large terminal subunit</fullName>
    </submittedName>
</protein>
<dbReference type="InterPro" id="IPR036922">
    <property type="entry name" value="Rieske_2Fe-2S_sf"/>
</dbReference>
<evidence type="ECO:0000256" key="4">
    <source>
        <dbReference type="ARBA" id="ARBA00023002"/>
    </source>
</evidence>
<keyword evidence="5" id="KW-0408">Iron</keyword>
<evidence type="ECO:0000313" key="9">
    <source>
        <dbReference type="EMBL" id="SMP22718.1"/>
    </source>
</evidence>
<evidence type="ECO:0000256" key="3">
    <source>
        <dbReference type="ARBA" id="ARBA00022723"/>
    </source>
</evidence>
<keyword evidence="10" id="KW-1185">Reference proteome</keyword>
<dbReference type="InterPro" id="IPR015879">
    <property type="entry name" value="Ring_hydroxy_dOase_asu_C_dom"/>
</dbReference>
<dbReference type="PANTHER" id="PTHR43756:SF5">
    <property type="entry name" value="CHOLINE MONOOXYGENASE, CHLOROPLASTIC"/>
    <property type="match status" value="1"/>
</dbReference>
<comment type="caution">
    <text evidence="9">The sequence shown here is derived from an EMBL/GenBank/DDBJ whole genome shotgun (WGS) entry which is preliminary data.</text>
</comment>
<dbReference type="InterPro" id="IPR017941">
    <property type="entry name" value="Rieske_2Fe-2S"/>
</dbReference>
<dbReference type="Gene3D" id="3.90.380.10">
    <property type="entry name" value="Naphthalene 1,2-dioxygenase Alpha Subunit, Chain A, domain 1"/>
    <property type="match status" value="1"/>
</dbReference>
<keyword evidence="4" id="KW-0560">Oxidoreductase</keyword>
<dbReference type="CDD" id="cd03469">
    <property type="entry name" value="Rieske_RO_Alpha_N"/>
    <property type="match status" value="1"/>
</dbReference>
<feature type="domain" description="Rieske" evidence="8">
    <location>
        <begin position="48"/>
        <end position="125"/>
    </location>
</feature>
<dbReference type="RefSeq" id="WP_283426204.1">
    <property type="nucleotide sequence ID" value="NZ_FXTY01000004.1"/>
</dbReference>
<evidence type="ECO:0000256" key="2">
    <source>
        <dbReference type="ARBA" id="ARBA00022714"/>
    </source>
</evidence>
<keyword evidence="3" id="KW-0479">Metal-binding</keyword>
<dbReference type="PROSITE" id="PS51296">
    <property type="entry name" value="RIESKE"/>
    <property type="match status" value="1"/>
</dbReference>
<evidence type="ECO:0000256" key="7">
    <source>
        <dbReference type="SAM" id="MobiDB-lite"/>
    </source>
</evidence>
<dbReference type="Gene3D" id="2.102.10.10">
    <property type="entry name" value="Rieske [2Fe-2S] iron-sulphur domain"/>
    <property type="match status" value="1"/>
</dbReference>
<dbReference type="SUPFAM" id="SSF50022">
    <property type="entry name" value="ISP domain"/>
    <property type="match status" value="1"/>
</dbReference>
<evidence type="ECO:0000256" key="5">
    <source>
        <dbReference type="ARBA" id="ARBA00023004"/>
    </source>
</evidence>
<dbReference type="Pfam" id="PF00848">
    <property type="entry name" value="Ring_hydroxyl_A"/>
    <property type="match status" value="1"/>
</dbReference>
<keyword evidence="9" id="KW-0223">Dioxygenase</keyword>
<feature type="region of interest" description="Disordered" evidence="7">
    <location>
        <begin position="1"/>
        <end position="24"/>
    </location>
</feature>
<dbReference type="PANTHER" id="PTHR43756">
    <property type="entry name" value="CHOLINE MONOOXYGENASE, CHLOROPLASTIC"/>
    <property type="match status" value="1"/>
</dbReference>
<proteinExistence type="predicted"/>
<dbReference type="Proteomes" id="UP001157961">
    <property type="component" value="Unassembled WGS sequence"/>
</dbReference>
<dbReference type="SUPFAM" id="SSF55961">
    <property type="entry name" value="Bet v1-like"/>
    <property type="match status" value="1"/>
</dbReference>
<name>A0ABY1P1Q7_9RHOB</name>
<sequence length="383" mass="42966">MSPLKPSDPLDAVRHPVASANGLPNTHYTDPQVFSEETDALLKSTWAGLAVASDVPEPGDAVPLTFLGMPLLLLRDKHGVVRVFNNVCRHRGMILVDEPRKIEGAIRCPYHSWCYATDGRLVTTPHVGGPGQNTDPNIDRSTLGLIEICSHIWHDIIFINITGDAPAFEEQHADLLSRWQDFDQPHIHGGRDSRFTLDVATNWKLAVENYCESYHLPWVHPGLNSYSRLEDHYNIVEPEQFSGQGTHVYRQLTSEDGATFPDFADLPTFWDQGAEYVALYPNVLLGAQRDHAFAIILEPLAHNQTREHVHLYYASKDIDGALRSSNAAQWKQVFEEDIFVVEGMQRGRSAPHFDGGRFSPAMDAPTHCFHVWVAARLQSHRAS</sequence>
<accession>A0ABY1P1Q7</accession>
<gene>
    <name evidence="9" type="ORF">SAMN06265373_104251</name>
</gene>
<dbReference type="CDD" id="cd00680">
    <property type="entry name" value="RHO_alpha_C"/>
    <property type="match status" value="1"/>
</dbReference>